<comment type="caution">
    <text evidence="4">The sequence shown here is derived from an EMBL/GenBank/DDBJ whole genome shotgun (WGS) entry which is preliminary data.</text>
</comment>
<dbReference type="InterPro" id="IPR005653">
    <property type="entry name" value="OstA-like_N"/>
</dbReference>
<accession>A0A975W8Z0</accession>
<feature type="signal peptide" evidence="2">
    <location>
        <begin position="1"/>
        <end position="21"/>
    </location>
</feature>
<evidence type="ECO:0000313" key="5">
    <source>
        <dbReference type="Proteomes" id="UP000182932"/>
    </source>
</evidence>
<dbReference type="RefSeq" id="WP_074835930.1">
    <property type="nucleotide sequence ID" value="NZ_CBDCHJ010000001.1"/>
</dbReference>
<dbReference type="EMBL" id="FNYY01000004">
    <property type="protein sequence ID" value="SEJ22834.1"/>
    <property type="molecule type" value="Genomic_DNA"/>
</dbReference>
<feature type="domain" description="Organic solvent tolerance-like N-terminal" evidence="3">
    <location>
        <begin position="40"/>
        <end position="145"/>
    </location>
</feature>
<sequence>MTPIRLIAVVLLSLLPVSVLAQGAQVGFGTLQPDPDAPVEVTAENLSVNQNDGTALFTGDVIVGQGEMRLSAPRVLVVYAKDRSEIARLEARGGVTLVSGAEAAEGDSADYDVEAGIIVMTGNVLLTQGGSALTADKMVADLNEGTAQMTGRVKTVLQTSDDSE</sequence>
<keyword evidence="5" id="KW-1185">Reference proteome</keyword>
<dbReference type="PANTHER" id="PTHR36504">
    <property type="entry name" value="LIPOPOLYSACCHARIDE EXPORT SYSTEM PROTEIN LPTA"/>
    <property type="match status" value="1"/>
</dbReference>
<gene>
    <name evidence="4" type="ORF">SAMN04487940_104118</name>
</gene>
<organism evidence="4 5">
    <name type="scientific">Marinovum algicola</name>
    <dbReference type="NCBI Taxonomy" id="42444"/>
    <lineage>
        <taxon>Bacteria</taxon>
        <taxon>Pseudomonadati</taxon>
        <taxon>Pseudomonadota</taxon>
        <taxon>Alphaproteobacteria</taxon>
        <taxon>Rhodobacterales</taxon>
        <taxon>Roseobacteraceae</taxon>
        <taxon>Marinovum</taxon>
    </lineage>
</organism>
<protein>
    <submittedName>
        <fullName evidence="4">Lipopolysaccharide export system protein LptA</fullName>
    </submittedName>
</protein>
<dbReference type="GeneID" id="80817808"/>
<proteinExistence type="predicted"/>
<keyword evidence="1 2" id="KW-0732">Signal</keyword>
<dbReference type="GO" id="GO:0009279">
    <property type="term" value="C:cell outer membrane"/>
    <property type="evidence" value="ECO:0007669"/>
    <property type="project" value="TreeGrafter"/>
</dbReference>
<feature type="chain" id="PRO_5037064107" evidence="2">
    <location>
        <begin position="22"/>
        <end position="164"/>
    </location>
</feature>
<dbReference type="PANTHER" id="PTHR36504:SF1">
    <property type="entry name" value="LIPOPOLYSACCHARIDE EXPORT SYSTEM PROTEIN LPTA"/>
    <property type="match status" value="1"/>
</dbReference>
<reference evidence="4 5" key="1">
    <citation type="submission" date="2016-10" db="EMBL/GenBank/DDBJ databases">
        <authorList>
            <person name="Varghese N."/>
            <person name="Submissions S."/>
        </authorList>
    </citation>
    <scope>NUCLEOTIDE SEQUENCE [LARGE SCALE GENOMIC DNA]</scope>
    <source>
        <strain evidence="4 5">FF3</strain>
    </source>
</reference>
<dbReference type="Gene3D" id="2.60.450.10">
    <property type="entry name" value="Lipopolysaccharide (LPS) transport protein A like domain"/>
    <property type="match status" value="1"/>
</dbReference>
<dbReference type="Proteomes" id="UP000182932">
    <property type="component" value="Unassembled WGS sequence"/>
</dbReference>
<evidence type="ECO:0000259" key="3">
    <source>
        <dbReference type="Pfam" id="PF03968"/>
    </source>
</evidence>
<evidence type="ECO:0000313" key="4">
    <source>
        <dbReference type="EMBL" id="SEJ22834.1"/>
    </source>
</evidence>
<dbReference type="GO" id="GO:0017089">
    <property type="term" value="F:glycolipid transfer activity"/>
    <property type="evidence" value="ECO:0007669"/>
    <property type="project" value="TreeGrafter"/>
</dbReference>
<name>A0A975W8Z0_9RHOB</name>
<evidence type="ECO:0000256" key="1">
    <source>
        <dbReference type="ARBA" id="ARBA00022729"/>
    </source>
</evidence>
<dbReference type="GO" id="GO:0030288">
    <property type="term" value="C:outer membrane-bounded periplasmic space"/>
    <property type="evidence" value="ECO:0007669"/>
    <property type="project" value="TreeGrafter"/>
</dbReference>
<dbReference type="GO" id="GO:0015920">
    <property type="term" value="P:lipopolysaccharide transport"/>
    <property type="evidence" value="ECO:0007669"/>
    <property type="project" value="TreeGrafter"/>
</dbReference>
<evidence type="ECO:0000256" key="2">
    <source>
        <dbReference type="SAM" id="SignalP"/>
    </source>
</evidence>
<dbReference type="Pfam" id="PF03968">
    <property type="entry name" value="LptD_N"/>
    <property type="match status" value="1"/>
</dbReference>
<dbReference type="AlphaFoldDB" id="A0A975W8Z0"/>
<dbReference type="InterPro" id="IPR052037">
    <property type="entry name" value="LPS_export_LptA"/>
</dbReference>